<name>A0A0X3PJ98_SCHSO</name>
<protein>
    <recommendedName>
        <fullName evidence="2">Endo/exonuclease/phosphatase domain-containing protein</fullName>
    </recommendedName>
</protein>
<dbReference type="AlphaFoldDB" id="A0A0X3PJ98"/>
<evidence type="ECO:0008006" key="2">
    <source>
        <dbReference type="Google" id="ProtNLM"/>
    </source>
</evidence>
<evidence type="ECO:0000313" key="1">
    <source>
        <dbReference type="EMBL" id="JAP51913.1"/>
    </source>
</evidence>
<accession>A0A0X3PJ98</accession>
<dbReference type="EMBL" id="GEEE01010589">
    <property type="protein sequence ID" value="JAP52636.1"/>
    <property type="molecule type" value="Transcribed_RNA"/>
</dbReference>
<gene>
    <name evidence="1" type="ORF">TR119934</name>
</gene>
<proteinExistence type="predicted"/>
<sequence>MHSVLTVETRVTGTHQETEDAYEIDVREDAVRPIKVTNATGCLAGAKLICLDINAQSLLSKPDVFTVYRPSRIDQVADTHLLEQLEKFSSQPNVIIMRDLNAPEINWSTVKSACLKLILITAV</sequence>
<organism evidence="1">
    <name type="scientific">Schistocephalus solidus</name>
    <name type="common">Tapeworm</name>
    <dbReference type="NCBI Taxonomy" id="70667"/>
    <lineage>
        <taxon>Eukaryota</taxon>
        <taxon>Metazoa</taxon>
        <taxon>Spiralia</taxon>
        <taxon>Lophotrochozoa</taxon>
        <taxon>Platyhelminthes</taxon>
        <taxon>Cestoda</taxon>
        <taxon>Eucestoda</taxon>
        <taxon>Diphyllobothriidea</taxon>
        <taxon>Diphyllobothriidae</taxon>
        <taxon>Schistocephalus</taxon>
    </lineage>
</organism>
<dbReference type="EMBL" id="GEEE01011312">
    <property type="protein sequence ID" value="JAP51913.1"/>
    <property type="molecule type" value="Transcribed_RNA"/>
</dbReference>
<reference evidence="1" key="1">
    <citation type="submission" date="2016-01" db="EMBL/GenBank/DDBJ databases">
        <title>Reference transcriptome for the parasite Schistocephalus solidus: insights into the molecular evolution of parasitism.</title>
        <authorList>
            <person name="Hebert F.O."/>
            <person name="Grambauer S."/>
            <person name="Barber I."/>
            <person name="Landry C.R."/>
            <person name="Aubin-Horth N."/>
        </authorList>
    </citation>
    <scope>NUCLEOTIDE SEQUENCE</scope>
</reference>